<protein>
    <submittedName>
        <fullName evidence="8">ABC transporter permease</fullName>
    </submittedName>
</protein>
<keyword evidence="5 6" id="KW-0472">Membrane</keyword>
<dbReference type="GO" id="GO:0005886">
    <property type="term" value="C:plasma membrane"/>
    <property type="evidence" value="ECO:0007669"/>
    <property type="project" value="UniProtKB-SubCell"/>
</dbReference>
<feature type="transmembrane region" description="Helical" evidence="6">
    <location>
        <begin position="180"/>
        <end position="198"/>
    </location>
</feature>
<dbReference type="Pfam" id="PF02687">
    <property type="entry name" value="FtsX"/>
    <property type="match status" value="1"/>
</dbReference>
<keyword evidence="9" id="KW-1185">Reference proteome</keyword>
<evidence type="ECO:0000256" key="3">
    <source>
        <dbReference type="ARBA" id="ARBA00022692"/>
    </source>
</evidence>
<evidence type="ECO:0000313" key="9">
    <source>
        <dbReference type="Proteomes" id="UP001140817"/>
    </source>
</evidence>
<dbReference type="InterPro" id="IPR052536">
    <property type="entry name" value="ABC-4_Integral_Memb_Prot"/>
</dbReference>
<evidence type="ECO:0000256" key="1">
    <source>
        <dbReference type="ARBA" id="ARBA00004651"/>
    </source>
</evidence>
<proteinExistence type="predicted"/>
<evidence type="ECO:0000256" key="4">
    <source>
        <dbReference type="ARBA" id="ARBA00022989"/>
    </source>
</evidence>
<accession>A0A9X2MAX9</accession>
<organism evidence="8 9">
    <name type="scientific">Terrisporobacter muris</name>
    <dbReference type="NCBI Taxonomy" id="2963284"/>
    <lineage>
        <taxon>Bacteria</taxon>
        <taxon>Bacillati</taxon>
        <taxon>Bacillota</taxon>
        <taxon>Clostridia</taxon>
        <taxon>Peptostreptococcales</taxon>
        <taxon>Peptostreptococcaceae</taxon>
        <taxon>Terrisporobacter</taxon>
    </lineage>
</organism>
<gene>
    <name evidence="8" type="ORF">NSA58_09050</name>
</gene>
<feature type="domain" description="ABC3 transporter permease C-terminal" evidence="7">
    <location>
        <begin position="95"/>
        <end position="205"/>
    </location>
</feature>
<dbReference type="RefSeq" id="WP_330652553.1">
    <property type="nucleotide sequence ID" value="NZ_JANKBY010000091.1"/>
</dbReference>
<comment type="caution">
    <text evidence="8">The sequence shown here is derived from an EMBL/GenBank/DDBJ whole genome shotgun (WGS) entry which is preliminary data.</text>
</comment>
<dbReference type="EMBL" id="JANKBY010000091">
    <property type="protein sequence ID" value="MCR1822934.1"/>
    <property type="molecule type" value="Genomic_DNA"/>
</dbReference>
<feature type="transmembrane region" description="Helical" evidence="6">
    <location>
        <begin position="87"/>
        <end position="108"/>
    </location>
</feature>
<evidence type="ECO:0000313" key="8">
    <source>
        <dbReference type="EMBL" id="MCR1822934.1"/>
    </source>
</evidence>
<reference evidence="8" key="1">
    <citation type="submission" date="2022-07" db="EMBL/GenBank/DDBJ databases">
        <title>Enhanced cultured diversity of the mouse gut microbiota enables custom-made synthetic communities.</title>
        <authorList>
            <person name="Afrizal A."/>
        </authorList>
    </citation>
    <scope>NUCLEOTIDE SEQUENCE</scope>
    <source>
        <strain evidence="8">DSM 29186</strain>
    </source>
</reference>
<sequence>SKLYNLTYSSNVNATDFGTIIVPDIVLDNLNPTMTILNVNYTESNNNYDNMFLDAFYNIKDNSNNYEYMLDQKLVIDGEKIALNTTFSFISVYLGIILLISSGTVLALQQLSESTSNKEKFNLLRKLGIKKKHLKKAIFIQVLTIFITPLSLAILHSLFVTKLIYVMILELVDVGILKNMLSSIVILMYSIYLCMSYFQSLNIINSNKNKTI</sequence>
<dbReference type="InterPro" id="IPR003838">
    <property type="entry name" value="ABC3_permease_C"/>
</dbReference>
<feature type="non-terminal residue" evidence="8">
    <location>
        <position position="1"/>
    </location>
</feature>
<name>A0A9X2MAX9_9FIRM</name>
<evidence type="ECO:0000256" key="6">
    <source>
        <dbReference type="SAM" id="Phobius"/>
    </source>
</evidence>
<keyword evidence="3 6" id="KW-0812">Transmembrane</keyword>
<evidence type="ECO:0000259" key="7">
    <source>
        <dbReference type="Pfam" id="PF02687"/>
    </source>
</evidence>
<dbReference type="AlphaFoldDB" id="A0A9X2MAX9"/>
<keyword evidence="4 6" id="KW-1133">Transmembrane helix</keyword>
<dbReference type="PANTHER" id="PTHR46795">
    <property type="entry name" value="ABC TRANSPORTER PERMEASE-RELATED-RELATED"/>
    <property type="match status" value="1"/>
</dbReference>
<feature type="transmembrane region" description="Helical" evidence="6">
    <location>
        <begin position="138"/>
        <end position="160"/>
    </location>
</feature>
<dbReference type="PANTHER" id="PTHR46795:SF3">
    <property type="entry name" value="ABC TRANSPORTER PERMEASE"/>
    <property type="match status" value="1"/>
</dbReference>
<evidence type="ECO:0000256" key="5">
    <source>
        <dbReference type="ARBA" id="ARBA00023136"/>
    </source>
</evidence>
<evidence type="ECO:0000256" key="2">
    <source>
        <dbReference type="ARBA" id="ARBA00022475"/>
    </source>
</evidence>
<dbReference type="Proteomes" id="UP001140817">
    <property type="component" value="Unassembled WGS sequence"/>
</dbReference>
<comment type="subcellular location">
    <subcellularLocation>
        <location evidence="1">Cell membrane</location>
        <topology evidence="1">Multi-pass membrane protein</topology>
    </subcellularLocation>
</comment>
<keyword evidence="2" id="KW-1003">Cell membrane</keyword>